<comment type="subcellular location">
    <subcellularLocation>
        <location evidence="1">Membrane</location>
        <topology evidence="1">Multi-pass membrane protein</topology>
    </subcellularLocation>
</comment>
<evidence type="ECO:0000256" key="1">
    <source>
        <dbReference type="ARBA" id="ARBA00004141"/>
    </source>
</evidence>
<feature type="domain" description="Glycosyltransferase 2-like" evidence="8">
    <location>
        <begin position="349"/>
        <end position="572"/>
    </location>
</feature>
<evidence type="ECO:0000256" key="7">
    <source>
        <dbReference type="SAM" id="Phobius"/>
    </source>
</evidence>
<feature type="transmembrane region" description="Helical" evidence="7">
    <location>
        <begin position="591"/>
        <end position="613"/>
    </location>
</feature>
<dbReference type="InterPro" id="IPR001173">
    <property type="entry name" value="Glyco_trans_2-like"/>
</dbReference>
<dbReference type="Proteomes" id="UP000664701">
    <property type="component" value="Chromosome"/>
</dbReference>
<dbReference type="SUPFAM" id="SSF53448">
    <property type="entry name" value="Nucleotide-diphospho-sugar transferases"/>
    <property type="match status" value="1"/>
</dbReference>
<feature type="transmembrane region" description="Helical" evidence="7">
    <location>
        <begin position="664"/>
        <end position="684"/>
    </location>
</feature>
<feature type="transmembrane region" description="Helical" evidence="7">
    <location>
        <begin position="32"/>
        <end position="54"/>
    </location>
</feature>
<organism evidence="9 10">
    <name type="scientific">Candidatus Enterococcus lowellii</name>
    <dbReference type="NCBI Taxonomy" id="2230877"/>
    <lineage>
        <taxon>Bacteria</taxon>
        <taxon>Bacillati</taxon>
        <taxon>Bacillota</taxon>
        <taxon>Bacilli</taxon>
        <taxon>Lactobacillales</taxon>
        <taxon>Enterococcaceae</taxon>
        <taxon>Enterococcus</taxon>
    </lineage>
</organism>
<feature type="transmembrane region" description="Helical" evidence="7">
    <location>
        <begin position="560"/>
        <end position="579"/>
    </location>
</feature>
<evidence type="ECO:0000256" key="2">
    <source>
        <dbReference type="ARBA" id="ARBA00022676"/>
    </source>
</evidence>
<proteinExistence type="predicted"/>
<evidence type="ECO:0000313" key="9">
    <source>
        <dbReference type="EMBL" id="WYJ78404.1"/>
    </source>
</evidence>
<dbReference type="Pfam" id="PF13632">
    <property type="entry name" value="Glyco_trans_2_3"/>
    <property type="match status" value="1"/>
</dbReference>
<evidence type="ECO:0000259" key="8">
    <source>
        <dbReference type="Pfam" id="PF13632"/>
    </source>
</evidence>
<dbReference type="EMBL" id="CP147251">
    <property type="protein sequence ID" value="WYJ78404.1"/>
    <property type="molecule type" value="Genomic_DNA"/>
</dbReference>
<dbReference type="InterPro" id="IPR050321">
    <property type="entry name" value="Glycosyltr_2/OpgH_subfam"/>
</dbReference>
<feature type="transmembrane region" description="Helical" evidence="7">
    <location>
        <begin position="633"/>
        <end position="652"/>
    </location>
</feature>
<evidence type="ECO:0000256" key="5">
    <source>
        <dbReference type="ARBA" id="ARBA00022989"/>
    </source>
</evidence>
<keyword evidence="6 7" id="KW-0472">Membrane</keyword>
<dbReference type="PANTHER" id="PTHR43867">
    <property type="entry name" value="CELLULOSE SYNTHASE CATALYTIC SUBUNIT A [UDP-FORMING]"/>
    <property type="match status" value="1"/>
</dbReference>
<keyword evidence="2" id="KW-0328">Glycosyltransferase</keyword>
<dbReference type="Gene3D" id="3.90.550.10">
    <property type="entry name" value="Spore Coat Polysaccharide Biosynthesis Protein SpsA, Chain A"/>
    <property type="match status" value="2"/>
</dbReference>
<accession>A0ABZ2SRL5</accession>
<evidence type="ECO:0000256" key="3">
    <source>
        <dbReference type="ARBA" id="ARBA00022679"/>
    </source>
</evidence>
<name>A0ABZ2SRL5_9ENTE</name>
<keyword evidence="5 7" id="KW-1133">Transmembrane helix</keyword>
<evidence type="ECO:0000256" key="6">
    <source>
        <dbReference type="ARBA" id="ARBA00023136"/>
    </source>
</evidence>
<sequence length="749" mass="86304">MKKKEFGTEKSTKPLSVLHDHVSVSKLTLNRLYIVTSIGFWVLYVSSTIFKQFTNTTHEFQTVVEAALYILIVTLLNFSALIYLFSREGAFKRFNQHTRVPREKIDQFFTQKQPTITVLVPSYDEEVAVIRKTLLSAALQEYPQMRVVLLIDDNPVPNNPQAFEKLEATKRLIHEITMLLQEPRDHFEQVLKVFERGQVTKKIAGDRLRAIAREYTRAGDWLSEMAQQEINEDHVDQFFIEQVLHDLANELYLVAKALLTAANQQSSIDYTRAHQLYCRLVWLFKVELDYFQRKKYSSLSHEANKAMNLNAYIDLMGGSYQIERTPAGDILTRTEETPDVVIPDSEFLLTLDADSILLREYCLRLVYLLNQAENKKVAVTQTPYSSFRGTPTRIERIAGATTDLQHILHQGTTYYGATFWVGANAVIRKKALEDIAEISYVNGFKIRRFIQDRTVIEDTESSVDLEKHGWQLVNYPERLSYSATPPDFGSLIIQRRRWANGGLLILPKLFGTMKQRKKAGHPIKWMEFCMRLNYMASISWASFSLIFLLAYPFAENLLSVYILCSALPYFMAMAGDLNYSRYKRTDIFRIYGFNLILLAVNLAGVLKSIQQALTGEKIPFARTPKVNNRTASPTIYLLMPVVIILFSSFMCYRSLLVGNWGNALFAGFNAITATWAFVSYIGIWNMCVDIFHNFIDWFFVEVKPKHTTLQNPVNDLNWQAVLYYGDDKNKVPLNVELQYSKPLAKKREE</sequence>
<dbReference type="PANTHER" id="PTHR43867:SF2">
    <property type="entry name" value="CELLULOSE SYNTHASE CATALYTIC SUBUNIT A [UDP-FORMING]"/>
    <property type="match status" value="1"/>
</dbReference>
<gene>
    <name evidence="9" type="ORF">DOK78_003061</name>
</gene>
<feature type="transmembrane region" description="Helical" evidence="7">
    <location>
        <begin position="532"/>
        <end position="554"/>
    </location>
</feature>
<reference evidence="9 10" key="1">
    <citation type="submission" date="2021-03" db="EMBL/GenBank/DDBJ databases">
        <authorList>
            <person name="Gilmore M.S."/>
            <person name="Schwartzman J."/>
            <person name="Van Tyne D."/>
            <person name="Martin M."/>
            <person name="Earl A.M."/>
            <person name="Manson A.L."/>
            <person name="Straub T."/>
            <person name="Salamzade R."/>
            <person name="Saavedra J."/>
            <person name="Lebreton F."/>
            <person name="Prichula J."/>
            <person name="Schaufler K."/>
            <person name="Gaca A."/>
            <person name="Sgardioli B."/>
            <person name="Wagenaar J."/>
            <person name="Strong T."/>
        </authorList>
    </citation>
    <scope>NUCLEOTIDE SEQUENCE [LARGE SCALE GENOMIC DNA]</scope>
    <source>
        <strain evidence="9 10">DIV2402</strain>
    </source>
</reference>
<keyword evidence="4 7" id="KW-0812">Transmembrane</keyword>
<keyword evidence="10" id="KW-1185">Reference proteome</keyword>
<evidence type="ECO:0000313" key="10">
    <source>
        <dbReference type="Proteomes" id="UP000664701"/>
    </source>
</evidence>
<reference evidence="9 10" key="2">
    <citation type="submission" date="2024-03" db="EMBL/GenBank/DDBJ databases">
        <title>The Genome Sequence of Enterococcus sp. DIV2402.</title>
        <authorList>
            <consortium name="The Broad Institute Genomics Platform"/>
            <consortium name="The Broad Institute Microbial Omics Core"/>
            <consortium name="The Broad Institute Genomic Center for Infectious Diseases"/>
            <person name="Earl A."/>
            <person name="Manson A."/>
            <person name="Gilmore M."/>
            <person name="Schwartman J."/>
            <person name="Shea T."/>
            <person name="Abouelleil A."/>
            <person name="Cao P."/>
            <person name="Chapman S."/>
            <person name="Cusick C."/>
            <person name="Young S."/>
            <person name="Neafsey D."/>
            <person name="Nusbaum C."/>
            <person name="Birren B."/>
        </authorList>
    </citation>
    <scope>NUCLEOTIDE SEQUENCE [LARGE SCALE GENOMIC DNA]</scope>
    <source>
        <strain evidence="9 10">DIV2402</strain>
    </source>
</reference>
<protein>
    <recommendedName>
        <fullName evidence="8">Glycosyltransferase 2-like domain-containing protein</fullName>
    </recommendedName>
</protein>
<keyword evidence="3" id="KW-0808">Transferase</keyword>
<dbReference type="InterPro" id="IPR029044">
    <property type="entry name" value="Nucleotide-diphossugar_trans"/>
</dbReference>
<evidence type="ECO:0000256" key="4">
    <source>
        <dbReference type="ARBA" id="ARBA00022692"/>
    </source>
</evidence>
<feature type="transmembrane region" description="Helical" evidence="7">
    <location>
        <begin position="66"/>
        <end position="85"/>
    </location>
</feature>
<dbReference type="RefSeq" id="WP_207871518.1">
    <property type="nucleotide sequence ID" value="NZ_CP147251.1"/>
</dbReference>